<dbReference type="VEuPathDB" id="TriTrypDB:BSAL_01295"/>
<feature type="chain" id="PRO_5006622160" evidence="1">
    <location>
        <begin position="31"/>
        <end position="378"/>
    </location>
</feature>
<organism evidence="2 3">
    <name type="scientific">Bodo saltans</name>
    <name type="common">Flagellated protozoan</name>
    <dbReference type="NCBI Taxonomy" id="75058"/>
    <lineage>
        <taxon>Eukaryota</taxon>
        <taxon>Discoba</taxon>
        <taxon>Euglenozoa</taxon>
        <taxon>Kinetoplastea</taxon>
        <taxon>Metakinetoplastina</taxon>
        <taxon>Eubodonida</taxon>
        <taxon>Bodonidae</taxon>
        <taxon>Bodo</taxon>
    </lineage>
</organism>
<evidence type="ECO:0000313" key="2">
    <source>
        <dbReference type="EMBL" id="CUG87324.1"/>
    </source>
</evidence>
<proteinExistence type="predicted"/>
<evidence type="ECO:0000313" key="3">
    <source>
        <dbReference type="Proteomes" id="UP000051952"/>
    </source>
</evidence>
<sequence length="378" mass="38967">MHDYPVSVTCVSCATIICQILLLLCATAAAAVTDNGAATLLFCSSTIATSGVYNVSCSNESFFFYVIGCADDSANGSSGNAGLVSVNFLTSPYQVVVSDYPVFVSQSKVGGLAGCSVHITYLAPIPSALSMAGNVFVALTSPLLELRVLLLTSLMLGGGFVWVRGVNEPNASIGLLSVVAGPQSSIVCSGSYTNQPRCLVSYGAALVVLTSSPPISNLSVVLNGTDVTRAMWSSQSDTSNISSFALVQIDNSTNAIPNIIPVAKTHSILLQNVVGTVVGSRLLALLYSQYPGSRMSSTYPQFHGALIARNCSFVGDSPVAAIFDLSDIASASITLVALHVQSFLVSIVRVNTTFDAAAASSCSSTPLSLTIAESSLVA</sequence>
<protein>
    <submittedName>
        <fullName evidence="2">GPI-anchored surface protein, putative</fullName>
    </submittedName>
</protein>
<evidence type="ECO:0000256" key="1">
    <source>
        <dbReference type="SAM" id="SignalP"/>
    </source>
</evidence>
<dbReference type="Proteomes" id="UP000051952">
    <property type="component" value="Unassembled WGS sequence"/>
</dbReference>
<reference evidence="3" key="1">
    <citation type="submission" date="2015-09" db="EMBL/GenBank/DDBJ databases">
        <authorList>
            <consortium name="Pathogen Informatics"/>
        </authorList>
    </citation>
    <scope>NUCLEOTIDE SEQUENCE [LARGE SCALE GENOMIC DNA]</scope>
    <source>
        <strain evidence="3">Lake Konstanz</strain>
    </source>
</reference>
<name>A0A0S4J7V4_BODSA</name>
<feature type="signal peptide" evidence="1">
    <location>
        <begin position="1"/>
        <end position="30"/>
    </location>
</feature>
<keyword evidence="3" id="KW-1185">Reference proteome</keyword>
<keyword evidence="1" id="KW-0732">Signal</keyword>
<dbReference type="EMBL" id="CYKH01001496">
    <property type="protein sequence ID" value="CUG87324.1"/>
    <property type="molecule type" value="Genomic_DNA"/>
</dbReference>
<gene>
    <name evidence="2" type="ORF">BSAL_01295</name>
</gene>
<dbReference type="AlphaFoldDB" id="A0A0S4J7V4"/>
<accession>A0A0S4J7V4</accession>